<keyword evidence="3" id="KW-1185">Reference proteome</keyword>
<dbReference type="Proteomes" id="UP001205906">
    <property type="component" value="Unassembled WGS sequence"/>
</dbReference>
<feature type="transmembrane region" description="Helical" evidence="1">
    <location>
        <begin position="78"/>
        <end position="96"/>
    </location>
</feature>
<gene>
    <name evidence="2" type="ORF">NGM99_15725</name>
</gene>
<comment type="caution">
    <text evidence="2">The sequence shown here is derived from an EMBL/GenBank/DDBJ whole genome shotgun (WGS) entry which is preliminary data.</text>
</comment>
<reference evidence="2 3" key="1">
    <citation type="submission" date="2022-06" db="EMBL/GenBank/DDBJ databases">
        <title>Mesorhizobium sp. strain RP14 Genome sequencing and assembly.</title>
        <authorList>
            <person name="Kim I."/>
        </authorList>
    </citation>
    <scope>NUCLEOTIDE SEQUENCE [LARGE SCALE GENOMIC DNA]</scope>
    <source>
        <strain evidence="3">RP14(2022)</strain>
    </source>
</reference>
<keyword evidence="1" id="KW-1133">Transmembrane helix</keyword>
<evidence type="ECO:0000256" key="1">
    <source>
        <dbReference type="SAM" id="Phobius"/>
    </source>
</evidence>
<name>A0ABT1C8T4_9HYPH</name>
<keyword evidence="1" id="KW-0812">Transmembrane</keyword>
<feature type="transmembrane region" description="Helical" evidence="1">
    <location>
        <begin position="54"/>
        <end position="72"/>
    </location>
</feature>
<organism evidence="2 3">
    <name type="scientific">Mesorhizobium liriopis</name>
    <dbReference type="NCBI Taxonomy" id="2953882"/>
    <lineage>
        <taxon>Bacteria</taxon>
        <taxon>Pseudomonadati</taxon>
        <taxon>Pseudomonadota</taxon>
        <taxon>Alphaproteobacteria</taxon>
        <taxon>Hyphomicrobiales</taxon>
        <taxon>Phyllobacteriaceae</taxon>
        <taxon>Mesorhizobium</taxon>
    </lineage>
</organism>
<keyword evidence="1" id="KW-0472">Membrane</keyword>
<protein>
    <submittedName>
        <fullName evidence="2">DUF4345 domain-containing protein</fullName>
    </submittedName>
</protein>
<dbReference type="Pfam" id="PF14248">
    <property type="entry name" value="DUF4345"/>
    <property type="match status" value="1"/>
</dbReference>
<accession>A0ABT1C8T4</accession>
<feature type="transmembrane region" description="Helical" evidence="1">
    <location>
        <begin position="14"/>
        <end position="33"/>
    </location>
</feature>
<evidence type="ECO:0000313" key="3">
    <source>
        <dbReference type="Proteomes" id="UP001205906"/>
    </source>
</evidence>
<dbReference type="RefSeq" id="WP_252820574.1">
    <property type="nucleotide sequence ID" value="NZ_JAMXQS010000007.1"/>
</dbReference>
<sequence>MGLDFPWPITTGEWLAWTSAAATAMIGLLYLFAPRLMLRLSGLAVPLERQQALAHLRGPIAGFLLGVGLGAILLGQPLVYLVLGFAWGFTAFGRVIGMLSDGAGLRNFLHLIAETGLAVLALLFATGIVP</sequence>
<evidence type="ECO:0000313" key="2">
    <source>
        <dbReference type="EMBL" id="MCO6051234.1"/>
    </source>
</evidence>
<dbReference type="InterPro" id="IPR025597">
    <property type="entry name" value="DUF4345"/>
</dbReference>
<feature type="transmembrane region" description="Helical" evidence="1">
    <location>
        <begin position="108"/>
        <end position="129"/>
    </location>
</feature>
<dbReference type="EMBL" id="JAMXQS010000007">
    <property type="protein sequence ID" value="MCO6051234.1"/>
    <property type="molecule type" value="Genomic_DNA"/>
</dbReference>
<proteinExistence type="predicted"/>